<organism evidence="7 8">
    <name type="scientific">Tumebacillus permanentifrigoris</name>
    <dbReference type="NCBI Taxonomy" id="378543"/>
    <lineage>
        <taxon>Bacteria</taxon>
        <taxon>Bacillati</taxon>
        <taxon>Bacillota</taxon>
        <taxon>Bacilli</taxon>
        <taxon>Bacillales</taxon>
        <taxon>Alicyclobacillaceae</taxon>
        <taxon>Tumebacillus</taxon>
    </lineage>
</organism>
<feature type="repeat" description="TPR" evidence="6">
    <location>
        <begin position="83"/>
        <end position="116"/>
    </location>
</feature>
<dbReference type="Proteomes" id="UP000245634">
    <property type="component" value="Unassembled WGS sequence"/>
</dbReference>
<reference evidence="7 8" key="1">
    <citation type="submission" date="2018-05" db="EMBL/GenBank/DDBJ databases">
        <title>Genomic Encyclopedia of Type Strains, Phase IV (KMG-IV): sequencing the most valuable type-strain genomes for metagenomic binning, comparative biology and taxonomic classification.</title>
        <authorList>
            <person name="Goeker M."/>
        </authorList>
    </citation>
    <scope>NUCLEOTIDE SEQUENCE [LARGE SCALE GENOMIC DNA]</scope>
    <source>
        <strain evidence="7 8">DSM 18773</strain>
    </source>
</reference>
<dbReference type="AlphaFoldDB" id="A0A316DC61"/>
<evidence type="ECO:0000313" key="8">
    <source>
        <dbReference type="Proteomes" id="UP000245634"/>
    </source>
</evidence>
<dbReference type="PANTHER" id="PTHR46630">
    <property type="entry name" value="TETRATRICOPEPTIDE REPEAT PROTEIN 29"/>
    <property type="match status" value="1"/>
</dbReference>
<evidence type="ECO:0000256" key="5">
    <source>
        <dbReference type="ARBA" id="ARBA00038253"/>
    </source>
</evidence>
<evidence type="ECO:0000256" key="4">
    <source>
        <dbReference type="ARBA" id="ARBA00022803"/>
    </source>
</evidence>
<comment type="caution">
    <text evidence="7">The sequence shown here is derived from an EMBL/GenBank/DDBJ whole genome shotgun (WGS) entry which is preliminary data.</text>
</comment>
<proteinExistence type="inferred from homology"/>
<dbReference type="SMART" id="SM00028">
    <property type="entry name" value="TPR"/>
    <property type="match status" value="6"/>
</dbReference>
<keyword evidence="4 6" id="KW-0802">TPR repeat</keyword>
<comment type="similarity">
    <text evidence="5">Belongs to the Rap family.</text>
</comment>
<evidence type="ECO:0000256" key="6">
    <source>
        <dbReference type="PROSITE-ProRule" id="PRU00339"/>
    </source>
</evidence>
<accession>A0A316DC61</accession>
<evidence type="ECO:0000256" key="2">
    <source>
        <dbReference type="ARBA" id="ARBA00022490"/>
    </source>
</evidence>
<dbReference type="InterPro" id="IPR051476">
    <property type="entry name" value="Bac_ResReg_Asp_Phosphatase"/>
</dbReference>
<keyword evidence="3" id="KW-0677">Repeat</keyword>
<dbReference type="InterPro" id="IPR011990">
    <property type="entry name" value="TPR-like_helical_dom_sf"/>
</dbReference>
<keyword evidence="2" id="KW-0963">Cytoplasm</keyword>
<dbReference type="PROSITE" id="PS50005">
    <property type="entry name" value="TPR"/>
    <property type="match status" value="1"/>
</dbReference>
<evidence type="ECO:0000256" key="3">
    <source>
        <dbReference type="ARBA" id="ARBA00022737"/>
    </source>
</evidence>
<evidence type="ECO:0000313" key="7">
    <source>
        <dbReference type="EMBL" id="PWK15727.1"/>
    </source>
</evidence>
<keyword evidence="8" id="KW-1185">Reference proteome</keyword>
<sequence>MEAGFQIDMVRVYIEKADYEHSLELIDELDRREDLLEHQRIILLTCRAESLVKNGDYQAALEVLVPFLELQETQQTVDDEILCDTYNKLGNAFYRINDFERAFSAFEQGYRISVRLPKFGLIAARVTKNLGLTCNQLGFKKDATRYLEKAYKFFQHASNINELANTMFYLALATENAEYMLKARSLYEGIEFVREANIAKQYYAFHVVKNDNPDKSLSEIEDCTREFERMGDLPMCIFTLSRSAMLCTELDRQDEAEHYLELAEKYVEELGDKSDYLLSEYYKAKSILYYRRTDYNQAVRNAMKSVEICVTMGLVTDAADALQVAAESYRQLGMIEMAYNTSMEIVKMLRNPLNRGK</sequence>
<dbReference type="InterPro" id="IPR019734">
    <property type="entry name" value="TPR_rpt"/>
</dbReference>
<dbReference type="Gene3D" id="1.25.40.10">
    <property type="entry name" value="Tetratricopeptide repeat domain"/>
    <property type="match status" value="2"/>
</dbReference>
<dbReference type="GO" id="GO:0005737">
    <property type="term" value="C:cytoplasm"/>
    <property type="evidence" value="ECO:0007669"/>
    <property type="project" value="UniProtKB-SubCell"/>
</dbReference>
<protein>
    <submittedName>
        <fullName evidence="7">Uncharacterized protein</fullName>
    </submittedName>
</protein>
<dbReference type="EMBL" id="QGGL01000003">
    <property type="protein sequence ID" value="PWK15727.1"/>
    <property type="molecule type" value="Genomic_DNA"/>
</dbReference>
<evidence type="ECO:0000256" key="1">
    <source>
        <dbReference type="ARBA" id="ARBA00004496"/>
    </source>
</evidence>
<dbReference type="SUPFAM" id="SSF48452">
    <property type="entry name" value="TPR-like"/>
    <property type="match status" value="3"/>
</dbReference>
<dbReference type="PANTHER" id="PTHR46630:SF1">
    <property type="entry name" value="TETRATRICOPEPTIDE REPEAT PROTEIN 29"/>
    <property type="match status" value="1"/>
</dbReference>
<comment type="subcellular location">
    <subcellularLocation>
        <location evidence="1">Cytoplasm</location>
    </subcellularLocation>
</comment>
<gene>
    <name evidence="7" type="ORF">C7459_103279</name>
</gene>
<name>A0A316DC61_9BACL</name>